<proteinExistence type="predicted"/>
<feature type="compositionally biased region" description="Basic and acidic residues" evidence="1">
    <location>
        <begin position="73"/>
        <end position="87"/>
    </location>
</feature>
<evidence type="ECO:0000313" key="2">
    <source>
        <dbReference type="EMBL" id="KAF9611598.1"/>
    </source>
</evidence>
<feature type="compositionally biased region" description="Basic and acidic residues" evidence="1">
    <location>
        <begin position="7"/>
        <end position="17"/>
    </location>
</feature>
<dbReference type="EMBL" id="JADFTS010000004">
    <property type="protein sequence ID" value="KAF9611598.1"/>
    <property type="molecule type" value="Genomic_DNA"/>
</dbReference>
<sequence length="120" mass="13556">MINRRFYKLEHNDKDEGFDSSSSSSSDSEPEVEAQQEDEEEVVGPHAEEEVPEANEEKPSSPSFGSGYESEDSSEKELEYDSSDAKRVHLKLQKTGEAPDKAKAKDPAKHLSKKRRKDRD</sequence>
<comment type="caution">
    <text evidence="2">The sequence shown here is derived from an EMBL/GenBank/DDBJ whole genome shotgun (WGS) entry which is preliminary data.</text>
</comment>
<feature type="region of interest" description="Disordered" evidence="1">
    <location>
        <begin position="1"/>
        <end position="120"/>
    </location>
</feature>
<name>A0A835I7V7_9MAGN</name>
<dbReference type="PANTHER" id="PTHR36332:SF1">
    <property type="entry name" value="STRESS RESPONSE PROTEIN"/>
    <property type="match status" value="1"/>
</dbReference>
<keyword evidence="3" id="KW-1185">Reference proteome</keyword>
<feature type="compositionally biased region" description="Basic and acidic residues" evidence="1">
    <location>
        <begin position="97"/>
        <end position="109"/>
    </location>
</feature>
<protein>
    <submittedName>
        <fullName evidence="2">Uncharacterized protein</fullName>
    </submittedName>
</protein>
<evidence type="ECO:0000256" key="1">
    <source>
        <dbReference type="SAM" id="MobiDB-lite"/>
    </source>
</evidence>
<dbReference type="AlphaFoldDB" id="A0A835I7V7"/>
<accession>A0A835I7V7</accession>
<organism evidence="2 3">
    <name type="scientific">Coptis chinensis</name>
    <dbReference type="NCBI Taxonomy" id="261450"/>
    <lineage>
        <taxon>Eukaryota</taxon>
        <taxon>Viridiplantae</taxon>
        <taxon>Streptophyta</taxon>
        <taxon>Embryophyta</taxon>
        <taxon>Tracheophyta</taxon>
        <taxon>Spermatophyta</taxon>
        <taxon>Magnoliopsida</taxon>
        <taxon>Ranunculales</taxon>
        <taxon>Ranunculaceae</taxon>
        <taxon>Coptidoideae</taxon>
        <taxon>Coptis</taxon>
    </lineage>
</organism>
<feature type="compositionally biased region" description="Acidic residues" evidence="1">
    <location>
        <begin position="28"/>
        <end position="42"/>
    </location>
</feature>
<dbReference type="PANTHER" id="PTHR36332">
    <property type="entry name" value="STRESS RESPONSE PROTEIN"/>
    <property type="match status" value="1"/>
</dbReference>
<dbReference type="Proteomes" id="UP000631114">
    <property type="component" value="Unassembled WGS sequence"/>
</dbReference>
<evidence type="ECO:0000313" key="3">
    <source>
        <dbReference type="Proteomes" id="UP000631114"/>
    </source>
</evidence>
<feature type="compositionally biased region" description="Basic residues" evidence="1">
    <location>
        <begin position="110"/>
        <end position="120"/>
    </location>
</feature>
<reference evidence="2 3" key="1">
    <citation type="submission" date="2020-10" db="EMBL/GenBank/DDBJ databases">
        <title>The Coptis chinensis genome and diversification of protoberbering-type alkaloids.</title>
        <authorList>
            <person name="Wang B."/>
            <person name="Shu S."/>
            <person name="Song C."/>
            <person name="Liu Y."/>
        </authorList>
    </citation>
    <scope>NUCLEOTIDE SEQUENCE [LARGE SCALE GENOMIC DNA]</scope>
    <source>
        <strain evidence="2">HL-2020</strain>
        <tissue evidence="2">Leaf</tissue>
    </source>
</reference>
<gene>
    <name evidence="2" type="ORF">IFM89_033602</name>
</gene>